<keyword evidence="4" id="KW-1185">Reference proteome</keyword>
<keyword evidence="1" id="KW-0472">Membrane</keyword>
<proteinExistence type="predicted"/>
<comment type="caution">
    <text evidence="2">The sequence shown here is derived from an EMBL/GenBank/DDBJ whole genome shotgun (WGS) entry which is preliminary data.</text>
</comment>
<dbReference type="EMBL" id="CAJNOJ010000076">
    <property type="protein sequence ID" value="CAF1044228.1"/>
    <property type="molecule type" value="Genomic_DNA"/>
</dbReference>
<keyword evidence="1" id="KW-1133">Transmembrane helix</keyword>
<feature type="transmembrane region" description="Helical" evidence="1">
    <location>
        <begin position="40"/>
        <end position="61"/>
    </location>
</feature>
<dbReference type="Proteomes" id="UP000663828">
    <property type="component" value="Unassembled WGS sequence"/>
</dbReference>
<accession>A0A814JYE7</accession>
<evidence type="ECO:0000313" key="3">
    <source>
        <dbReference type="EMBL" id="CAF1568045.1"/>
    </source>
</evidence>
<evidence type="ECO:0000313" key="2">
    <source>
        <dbReference type="EMBL" id="CAF1044228.1"/>
    </source>
</evidence>
<feature type="transmembrane region" description="Helical" evidence="1">
    <location>
        <begin position="115"/>
        <end position="137"/>
    </location>
</feature>
<evidence type="ECO:0000256" key="1">
    <source>
        <dbReference type="SAM" id="Phobius"/>
    </source>
</evidence>
<reference evidence="2" key="1">
    <citation type="submission" date="2021-02" db="EMBL/GenBank/DDBJ databases">
        <authorList>
            <person name="Nowell W R."/>
        </authorList>
    </citation>
    <scope>NUCLEOTIDE SEQUENCE</scope>
</reference>
<dbReference type="Proteomes" id="UP000663852">
    <property type="component" value="Unassembled WGS sequence"/>
</dbReference>
<dbReference type="OrthoDB" id="10314059at2759"/>
<gene>
    <name evidence="2" type="ORF">EDS130_LOCUS17088</name>
    <name evidence="3" type="ORF">XAT740_LOCUS44201</name>
</gene>
<dbReference type="AlphaFoldDB" id="A0A814JYE7"/>
<organism evidence="2 5">
    <name type="scientific">Adineta ricciae</name>
    <name type="common">Rotifer</name>
    <dbReference type="NCBI Taxonomy" id="249248"/>
    <lineage>
        <taxon>Eukaryota</taxon>
        <taxon>Metazoa</taxon>
        <taxon>Spiralia</taxon>
        <taxon>Gnathifera</taxon>
        <taxon>Rotifera</taxon>
        <taxon>Eurotatoria</taxon>
        <taxon>Bdelloidea</taxon>
        <taxon>Adinetida</taxon>
        <taxon>Adinetidae</taxon>
        <taxon>Adineta</taxon>
    </lineage>
</organism>
<name>A0A814JYE7_ADIRI</name>
<evidence type="ECO:0000313" key="5">
    <source>
        <dbReference type="Proteomes" id="UP000663852"/>
    </source>
</evidence>
<dbReference type="EMBL" id="CAJNOR010005568">
    <property type="protein sequence ID" value="CAF1568045.1"/>
    <property type="molecule type" value="Genomic_DNA"/>
</dbReference>
<keyword evidence="1" id="KW-0812">Transmembrane</keyword>
<feature type="transmembrane region" description="Helical" evidence="1">
    <location>
        <begin position="188"/>
        <end position="210"/>
    </location>
</feature>
<sequence>MTTIRLFPVHQTSLCMTNTSVFYYLYHFGLRTRISWLFTWFLRLQFLHFVAVVTSFSCALWPQTIRTSVSDFEPQLTFTINGSSVVYSSHESAVARRCFLSLTVPIKIKNYMDMIFFNVLLCVAYFNLIMCVQQSSIHTPPKSLGNPYRWFCWGRRILVLFLSSSILNQVVCATACRPVEIFYDPRHIFMFSVHLFNFFVCTGFSFFLGVKFTSIRPEHRRSTS</sequence>
<evidence type="ECO:0000313" key="4">
    <source>
        <dbReference type="Proteomes" id="UP000663828"/>
    </source>
</evidence>
<protein>
    <submittedName>
        <fullName evidence="2">Uncharacterized protein</fullName>
    </submittedName>
</protein>